<evidence type="ECO:0000313" key="1">
    <source>
        <dbReference type="EMBL" id="CAD1823484.1"/>
    </source>
</evidence>
<sequence length="132" mass="14639">MLRIKQNSENSYSFLVAMNCASVQKQKNGTGVLASAKAVSVHALSKNKFLILDSVGDLHVLSLRNKAVPSGITDQCSLTSKEAHTYRLDHPMKIQLLAVLPIPLQMFLLCFFRDASGLGIRWWAYSAYDVII</sequence>
<protein>
    <submittedName>
        <fullName evidence="1">Uncharacterized protein</fullName>
    </submittedName>
</protein>
<dbReference type="AlphaFoldDB" id="A0A6V7NYR6"/>
<organism evidence="1">
    <name type="scientific">Ananas comosus var. bracteatus</name>
    <name type="common">red pineapple</name>
    <dbReference type="NCBI Taxonomy" id="296719"/>
    <lineage>
        <taxon>Eukaryota</taxon>
        <taxon>Viridiplantae</taxon>
        <taxon>Streptophyta</taxon>
        <taxon>Embryophyta</taxon>
        <taxon>Tracheophyta</taxon>
        <taxon>Spermatophyta</taxon>
        <taxon>Magnoliopsida</taxon>
        <taxon>Liliopsida</taxon>
        <taxon>Poales</taxon>
        <taxon>Bromeliaceae</taxon>
        <taxon>Bromelioideae</taxon>
        <taxon>Ananas</taxon>
    </lineage>
</organism>
<dbReference type="EMBL" id="LR862143">
    <property type="protein sequence ID" value="CAD1823484.1"/>
    <property type="molecule type" value="Genomic_DNA"/>
</dbReference>
<gene>
    <name evidence="1" type="ORF">CB5_LOCUS6695</name>
</gene>
<dbReference type="PANTHER" id="PTHR37383">
    <property type="entry name" value="OS01G0694200 PROTEIN"/>
    <property type="match status" value="1"/>
</dbReference>
<proteinExistence type="predicted"/>
<accession>A0A6V7NYR6</accession>
<name>A0A6V7NYR6_ANACO</name>
<reference evidence="1" key="1">
    <citation type="submission" date="2020-07" db="EMBL/GenBank/DDBJ databases">
        <authorList>
            <person name="Lin J."/>
        </authorList>
    </citation>
    <scope>NUCLEOTIDE SEQUENCE</scope>
</reference>
<dbReference type="PANTHER" id="PTHR37383:SF1">
    <property type="entry name" value="OS01G0694200 PROTEIN"/>
    <property type="match status" value="1"/>
</dbReference>